<comment type="caution">
    <text evidence="3">The sequence shown here is derived from an EMBL/GenBank/DDBJ whole genome shotgun (WGS) entry which is preliminary data.</text>
</comment>
<dbReference type="EMBL" id="JARKIB010000212">
    <property type="protein sequence ID" value="KAJ7723210.1"/>
    <property type="molecule type" value="Genomic_DNA"/>
</dbReference>
<gene>
    <name evidence="3" type="ORF">B0H16DRAFT_1472908</name>
</gene>
<protein>
    <submittedName>
        <fullName evidence="3">Uncharacterized protein</fullName>
    </submittedName>
</protein>
<evidence type="ECO:0000313" key="4">
    <source>
        <dbReference type="Proteomes" id="UP001215598"/>
    </source>
</evidence>
<evidence type="ECO:0000256" key="2">
    <source>
        <dbReference type="SAM" id="Phobius"/>
    </source>
</evidence>
<keyword evidence="4" id="KW-1185">Reference proteome</keyword>
<name>A0AAD7HMG6_9AGAR</name>
<keyword evidence="2" id="KW-0812">Transmembrane</keyword>
<accession>A0AAD7HMG6</accession>
<dbReference type="AlphaFoldDB" id="A0AAD7HMG6"/>
<organism evidence="3 4">
    <name type="scientific">Mycena metata</name>
    <dbReference type="NCBI Taxonomy" id="1033252"/>
    <lineage>
        <taxon>Eukaryota</taxon>
        <taxon>Fungi</taxon>
        <taxon>Dikarya</taxon>
        <taxon>Basidiomycota</taxon>
        <taxon>Agaricomycotina</taxon>
        <taxon>Agaricomycetes</taxon>
        <taxon>Agaricomycetidae</taxon>
        <taxon>Agaricales</taxon>
        <taxon>Marasmiineae</taxon>
        <taxon>Mycenaceae</taxon>
        <taxon>Mycena</taxon>
    </lineage>
</organism>
<proteinExistence type="predicted"/>
<evidence type="ECO:0000313" key="3">
    <source>
        <dbReference type="EMBL" id="KAJ7723210.1"/>
    </source>
</evidence>
<feature type="region of interest" description="Disordered" evidence="1">
    <location>
        <begin position="50"/>
        <end position="84"/>
    </location>
</feature>
<evidence type="ECO:0000256" key="1">
    <source>
        <dbReference type="SAM" id="MobiDB-lite"/>
    </source>
</evidence>
<reference evidence="3" key="1">
    <citation type="submission" date="2023-03" db="EMBL/GenBank/DDBJ databases">
        <title>Massive genome expansion in bonnet fungi (Mycena s.s.) driven by repeated elements and novel gene families across ecological guilds.</title>
        <authorList>
            <consortium name="Lawrence Berkeley National Laboratory"/>
            <person name="Harder C.B."/>
            <person name="Miyauchi S."/>
            <person name="Viragh M."/>
            <person name="Kuo A."/>
            <person name="Thoen E."/>
            <person name="Andreopoulos B."/>
            <person name="Lu D."/>
            <person name="Skrede I."/>
            <person name="Drula E."/>
            <person name="Henrissat B."/>
            <person name="Morin E."/>
            <person name="Kohler A."/>
            <person name="Barry K."/>
            <person name="LaButti K."/>
            <person name="Morin E."/>
            <person name="Salamov A."/>
            <person name="Lipzen A."/>
            <person name="Mereny Z."/>
            <person name="Hegedus B."/>
            <person name="Baldrian P."/>
            <person name="Stursova M."/>
            <person name="Weitz H."/>
            <person name="Taylor A."/>
            <person name="Grigoriev I.V."/>
            <person name="Nagy L.G."/>
            <person name="Martin F."/>
            <person name="Kauserud H."/>
        </authorList>
    </citation>
    <scope>NUCLEOTIDE SEQUENCE</scope>
    <source>
        <strain evidence="3">CBHHK182m</strain>
    </source>
</reference>
<keyword evidence="2" id="KW-1133">Transmembrane helix</keyword>
<dbReference type="Proteomes" id="UP001215598">
    <property type="component" value="Unassembled WGS sequence"/>
</dbReference>
<keyword evidence="2" id="KW-0472">Membrane</keyword>
<feature type="transmembrane region" description="Helical" evidence="2">
    <location>
        <begin position="19"/>
        <end position="37"/>
    </location>
</feature>
<sequence>MFRTAEKTPNLVAETFGTFYSYIIYMYPSILFFNFGWEKAWAQARAQGFKPRTQGSGSGLENLKPEPAQAEPEPGHPGRAGPATSLGAFLMEMRKSSRYSSRAMHISWSGKRTDRSELYCQHRCPNNWMHISRFPDVGGETKGNDREHEAYISAK</sequence>